<accession>A5KNL8</accession>
<dbReference type="PaxDb" id="411460-RUMTOR_01843"/>
<dbReference type="AlphaFoldDB" id="A5KNL8"/>
<evidence type="ECO:0008006" key="3">
    <source>
        <dbReference type="Google" id="ProtNLM"/>
    </source>
</evidence>
<dbReference type="RefSeq" id="WP_004847083.1">
    <property type="nucleotide sequence ID" value="NZ_DS264359.1"/>
</dbReference>
<protein>
    <recommendedName>
        <fullName evidence="3">Cyclic lactone autoinducer peptide</fullName>
    </recommendedName>
</protein>
<reference evidence="1 2" key="2">
    <citation type="submission" date="2007-04" db="EMBL/GenBank/DDBJ databases">
        <title>Draft genome sequence of Ruminococcus torques (ATCC 27756).</title>
        <authorList>
            <person name="Sudarsanam P."/>
            <person name="Ley R."/>
            <person name="Guruge J."/>
            <person name="Turnbaugh P.J."/>
            <person name="Mahowald M."/>
            <person name="Liep D."/>
            <person name="Gordon J."/>
        </authorList>
    </citation>
    <scope>NUCLEOTIDE SEQUENCE [LARGE SCALE GENOMIC DNA]</scope>
    <source>
        <strain evidence="1 2">ATCC 27756</strain>
    </source>
</reference>
<organism evidence="1 2">
    <name type="scientific">[Ruminococcus] torques ATCC 27756</name>
    <dbReference type="NCBI Taxonomy" id="411460"/>
    <lineage>
        <taxon>Bacteria</taxon>
        <taxon>Bacillati</taxon>
        <taxon>Bacillota</taxon>
        <taxon>Clostridia</taxon>
        <taxon>Lachnospirales</taxon>
        <taxon>Lachnospiraceae</taxon>
        <taxon>Mediterraneibacter</taxon>
    </lineage>
</organism>
<evidence type="ECO:0000313" key="2">
    <source>
        <dbReference type="Proteomes" id="UP000003577"/>
    </source>
</evidence>
<sequence>MMWKMIHKRWLSLLVFGADMVTRFAASNKCIWYLYQEEIPKDAVKLKK</sequence>
<comment type="caution">
    <text evidence="1">The sequence shown here is derived from an EMBL/GenBank/DDBJ whole genome shotgun (WGS) entry which is preliminary data.</text>
</comment>
<evidence type="ECO:0000313" key="1">
    <source>
        <dbReference type="EMBL" id="EDK23956.1"/>
    </source>
</evidence>
<dbReference type="NCBIfam" id="TIGR04223">
    <property type="entry name" value="quorum_AgrD"/>
    <property type="match status" value="1"/>
</dbReference>
<reference evidence="1 2" key="1">
    <citation type="submission" date="2007-03" db="EMBL/GenBank/DDBJ databases">
        <authorList>
            <person name="Fulton L."/>
            <person name="Clifton S."/>
            <person name="Fulton B."/>
            <person name="Xu J."/>
            <person name="Minx P."/>
            <person name="Pepin K.H."/>
            <person name="Johnson M."/>
            <person name="Thiruvilangam P."/>
            <person name="Bhonagiri V."/>
            <person name="Nash W.E."/>
            <person name="Mardis E.R."/>
            <person name="Wilson R.K."/>
        </authorList>
    </citation>
    <scope>NUCLEOTIDE SEQUENCE [LARGE SCALE GENOMIC DNA]</scope>
    <source>
        <strain evidence="1 2">ATCC 27756</strain>
    </source>
</reference>
<gene>
    <name evidence="1" type="ORF">RUMTOR_01843</name>
</gene>
<dbReference type="Proteomes" id="UP000003577">
    <property type="component" value="Unassembled WGS sequence"/>
</dbReference>
<dbReference type="EMBL" id="AAVP02000009">
    <property type="protein sequence ID" value="EDK23956.1"/>
    <property type="molecule type" value="Genomic_DNA"/>
</dbReference>
<dbReference type="InterPro" id="IPR009229">
    <property type="entry name" value="AgrD"/>
</dbReference>
<dbReference type="HOGENOM" id="CLU_3169326_0_0_9"/>
<name>A5KNL8_9FIRM</name>
<proteinExistence type="predicted"/>